<proteinExistence type="inferred from homology"/>
<dbReference type="InterPro" id="IPR006400">
    <property type="entry name" value="Hopene-cyclase"/>
</dbReference>
<dbReference type="AlphaFoldDB" id="A0A380TEC0"/>
<dbReference type="NCBIfam" id="TIGR01507">
    <property type="entry name" value="hopene_cyclase"/>
    <property type="match status" value="1"/>
</dbReference>
<dbReference type="EC" id="5.4.99.17" evidence="6"/>
<dbReference type="GO" id="GO:0016829">
    <property type="term" value="F:lyase activity"/>
    <property type="evidence" value="ECO:0007669"/>
    <property type="project" value="UniProtKB-KW"/>
</dbReference>
<feature type="domain" description="Squalene cyclase C-terminal" evidence="4">
    <location>
        <begin position="323"/>
        <end position="638"/>
    </location>
</feature>
<dbReference type="InterPro" id="IPR032696">
    <property type="entry name" value="SQ_cyclase_C"/>
</dbReference>
<dbReference type="GO" id="GO:0005811">
    <property type="term" value="C:lipid droplet"/>
    <property type="evidence" value="ECO:0007669"/>
    <property type="project" value="InterPro"/>
</dbReference>
<feature type="domain" description="Squalene cyclase N-terminal" evidence="5">
    <location>
        <begin position="31"/>
        <end position="312"/>
    </location>
</feature>
<evidence type="ECO:0000256" key="2">
    <source>
        <dbReference type="ARBA" id="ARBA00022737"/>
    </source>
</evidence>
<sequence length="652" mass="72736">MRWSAAAVAQVEVEAARTESVLDRTIDDGLAWMFDRQASDGHWVFELEADASMPADYIMLSHYLGDIDEPLERKIATYLRRRQGAHGGWSMYYGGEFDLSLSVRAYFALKIMGDDPEALHMRRAREAILAQGGAAKVNVFTRYALALFEQIPWRGVPWMPAETMLLPKWAPFHLDKVSYWSRTVMVPLLVVSAFKPRARNLRKVNIRELFTTPPERHRGYQTNPTGSRIGNGLLVLDAVARLAEPFVPRPLQKLAIDKAMRFIEERLNGDEGLGGIYPAMMYSLIAMDALGYPRDHPSRLMTRTAINKLLVVHPDEAYCQPCVSPVWDTALMLHALLETGMPGDDDAVASACDWLCARQILDVEGDWAVNRAGVRPGGWAFQYRNDHYPDVDDTAVVAMALNRADPDRYRHAVDRAAEWIIGMQSANGGWGAFDADNQHEFLNNIPFADHGALLDPPTADVTARCIGLLAQLGYPATHPAIARALAFLQREQEADGSWFGRWGTNYIYGTWSVLAALNAVGEDMTAPYIQRAVAWLKARQRDDGGWGEDCATYWPNQRDGAKASTPSQTAWALLGLMAAGEVDSDSVERGIGHLMAAPREGGKWDETYYNAVGFPRVFFLSYHGYSAYFPLWALARFRALKGGNSRRPAYGL</sequence>
<dbReference type="EMBL" id="UIDG01000149">
    <property type="protein sequence ID" value="SUS06033.1"/>
    <property type="molecule type" value="Genomic_DNA"/>
</dbReference>
<organism evidence="6">
    <name type="scientific">metagenome</name>
    <dbReference type="NCBI Taxonomy" id="256318"/>
    <lineage>
        <taxon>unclassified sequences</taxon>
        <taxon>metagenomes</taxon>
    </lineage>
</organism>
<dbReference type="PANTHER" id="PTHR11764">
    <property type="entry name" value="TERPENE CYCLASE/MUTASE FAMILY MEMBER"/>
    <property type="match status" value="1"/>
</dbReference>
<evidence type="ECO:0000256" key="1">
    <source>
        <dbReference type="ARBA" id="ARBA00009755"/>
    </source>
</evidence>
<dbReference type="InterPro" id="IPR008930">
    <property type="entry name" value="Terpenoid_cyclase/PrenylTrfase"/>
</dbReference>
<reference evidence="6" key="1">
    <citation type="submission" date="2018-07" db="EMBL/GenBank/DDBJ databases">
        <authorList>
            <person name="Quirk P.G."/>
            <person name="Krulwich T.A."/>
        </authorList>
    </citation>
    <scope>NUCLEOTIDE SEQUENCE</scope>
</reference>
<keyword evidence="3 6" id="KW-0413">Isomerase</keyword>
<keyword evidence="6" id="KW-0456">Lyase</keyword>
<dbReference type="InterPro" id="IPR018333">
    <property type="entry name" value="Squalene_cyclase"/>
</dbReference>
<dbReference type="NCBIfam" id="TIGR01787">
    <property type="entry name" value="squalene_cyclas"/>
    <property type="match status" value="1"/>
</dbReference>
<dbReference type="Pfam" id="PF13249">
    <property type="entry name" value="SQHop_cyclase_N"/>
    <property type="match status" value="1"/>
</dbReference>
<keyword evidence="2" id="KW-0677">Repeat</keyword>
<comment type="similarity">
    <text evidence="1">Belongs to the terpene cyclase/mutase family.</text>
</comment>
<evidence type="ECO:0000259" key="4">
    <source>
        <dbReference type="Pfam" id="PF13243"/>
    </source>
</evidence>
<protein>
    <submittedName>
        <fullName evidence="6">Squalene--hopene cyclase</fullName>
        <ecNumber evidence="6">4.2.1.129</ecNumber>
        <ecNumber evidence="6">5.4.99.17</ecNumber>
    </submittedName>
</protein>
<dbReference type="PANTHER" id="PTHR11764:SF20">
    <property type="entry name" value="LANOSTEROL SYNTHASE"/>
    <property type="match status" value="1"/>
</dbReference>
<evidence type="ECO:0000259" key="5">
    <source>
        <dbReference type="Pfam" id="PF13249"/>
    </source>
</evidence>
<evidence type="ECO:0000313" key="6">
    <source>
        <dbReference type="EMBL" id="SUS06033.1"/>
    </source>
</evidence>
<name>A0A380TEC0_9ZZZZ</name>
<evidence type="ECO:0000256" key="3">
    <source>
        <dbReference type="ARBA" id="ARBA00023235"/>
    </source>
</evidence>
<dbReference type="GO" id="GO:0051007">
    <property type="term" value="F:squalene-hopene cyclase activity"/>
    <property type="evidence" value="ECO:0007669"/>
    <property type="project" value="UniProtKB-EC"/>
</dbReference>
<dbReference type="InterPro" id="IPR032697">
    <property type="entry name" value="SQ_cyclase_N"/>
</dbReference>
<dbReference type="GO" id="GO:0016104">
    <property type="term" value="P:triterpenoid biosynthetic process"/>
    <property type="evidence" value="ECO:0007669"/>
    <property type="project" value="InterPro"/>
</dbReference>
<dbReference type="Gene3D" id="1.50.10.20">
    <property type="match status" value="2"/>
</dbReference>
<dbReference type="SFLD" id="SFLDG01016">
    <property type="entry name" value="Prenyltransferase_Like_2"/>
    <property type="match status" value="1"/>
</dbReference>
<gene>
    <name evidence="6" type="primary">shc</name>
    <name evidence="6" type="ORF">DF3PB_2320005</name>
</gene>
<dbReference type="SUPFAM" id="SSF48239">
    <property type="entry name" value="Terpenoid cyclases/Protein prenyltransferases"/>
    <property type="match status" value="2"/>
</dbReference>
<dbReference type="EC" id="4.2.1.129" evidence="6"/>
<dbReference type="CDD" id="cd02892">
    <property type="entry name" value="SQCY_1"/>
    <property type="match status" value="1"/>
</dbReference>
<dbReference type="Pfam" id="PF13243">
    <property type="entry name" value="SQHop_cyclase_C"/>
    <property type="match status" value="1"/>
</dbReference>
<accession>A0A380TEC0</accession>